<dbReference type="EMBL" id="CACRXK020003946">
    <property type="protein sequence ID" value="CAB4000862.1"/>
    <property type="molecule type" value="Genomic_DNA"/>
</dbReference>
<dbReference type="OrthoDB" id="2015372at2759"/>
<keyword evidence="3" id="KW-1185">Reference proteome</keyword>
<sequence>MDGQTKGSSLEEIAFKWMFHCGIVKSLHEQCQRYENESSDNKMREKRIYRIIFTIDAGELLDFDVQLGSVVCNQPEKGKEIFQEACFICIQTLNWIPEIMSKTQVDLQMRYLSIPRFISCSSVFALRRELLESGSRSMPLFCTVGIVSGMTSRVNYTQSTWFQCINNTCHSSSIGSGCAGYSNNPGGENISGDMICISCGTPLEEDISCRILGVYVRAPVANNVTKVNACPILSMVPQSLLEASKSKFCKIQKLYEDRKSSPWSFAASLAYFFGGEA</sequence>
<comment type="caution">
    <text evidence="2">The sequence shown here is derived from an EMBL/GenBank/DDBJ whole genome shotgun (WGS) entry which is preliminary data.</text>
</comment>
<dbReference type="InterPro" id="IPR058769">
    <property type="entry name" value="MCMDC2_N"/>
</dbReference>
<reference evidence="2" key="1">
    <citation type="submission" date="2020-04" db="EMBL/GenBank/DDBJ databases">
        <authorList>
            <person name="Alioto T."/>
            <person name="Alioto T."/>
            <person name="Gomez Garrido J."/>
        </authorList>
    </citation>
    <scope>NUCLEOTIDE SEQUENCE</scope>
    <source>
        <strain evidence="2">A484AB</strain>
    </source>
</reference>
<gene>
    <name evidence="2" type="ORF">PACLA_8A037903</name>
</gene>
<dbReference type="Proteomes" id="UP001152795">
    <property type="component" value="Unassembled WGS sequence"/>
</dbReference>
<proteinExistence type="predicted"/>
<dbReference type="Pfam" id="PF26063">
    <property type="entry name" value="MCMDC2_N"/>
    <property type="match status" value="1"/>
</dbReference>
<feature type="domain" description="MCMDC2 N-terminal" evidence="1">
    <location>
        <begin position="11"/>
        <end position="112"/>
    </location>
</feature>
<name>A0A6S7I362_PARCT</name>
<protein>
    <recommendedName>
        <fullName evidence="1">MCMDC2 N-terminal domain-containing protein</fullName>
    </recommendedName>
</protein>
<dbReference type="AlphaFoldDB" id="A0A6S7I362"/>
<accession>A0A6S7I362</accession>
<evidence type="ECO:0000259" key="1">
    <source>
        <dbReference type="Pfam" id="PF26063"/>
    </source>
</evidence>
<organism evidence="2 3">
    <name type="scientific">Paramuricea clavata</name>
    <name type="common">Red gorgonian</name>
    <name type="synonym">Violescent sea-whip</name>
    <dbReference type="NCBI Taxonomy" id="317549"/>
    <lineage>
        <taxon>Eukaryota</taxon>
        <taxon>Metazoa</taxon>
        <taxon>Cnidaria</taxon>
        <taxon>Anthozoa</taxon>
        <taxon>Octocorallia</taxon>
        <taxon>Malacalcyonacea</taxon>
        <taxon>Plexauridae</taxon>
        <taxon>Paramuricea</taxon>
    </lineage>
</organism>
<evidence type="ECO:0000313" key="3">
    <source>
        <dbReference type="Proteomes" id="UP001152795"/>
    </source>
</evidence>
<evidence type="ECO:0000313" key="2">
    <source>
        <dbReference type="EMBL" id="CAB4000862.1"/>
    </source>
</evidence>